<evidence type="ECO:0000256" key="7">
    <source>
        <dbReference type="ARBA" id="ARBA00023004"/>
    </source>
</evidence>
<dbReference type="PROSITE" id="PS00886">
    <property type="entry name" value="ILVD_EDD_1"/>
    <property type="match status" value="1"/>
</dbReference>
<feature type="active site" description="Proton acceptor" evidence="15">
    <location>
        <position position="473"/>
    </location>
</feature>
<evidence type="ECO:0000256" key="4">
    <source>
        <dbReference type="ARBA" id="ARBA00022714"/>
    </source>
</evidence>
<name>A0ABU6A4S0_9PSEU</name>
<dbReference type="InterPro" id="IPR056740">
    <property type="entry name" value="ILV_EDD_C"/>
</dbReference>
<keyword evidence="4 15" id="KW-0001">2Fe-2S</keyword>
<dbReference type="InterPro" id="IPR000581">
    <property type="entry name" value="ILV_EDD_N"/>
</dbReference>
<keyword evidence="19" id="KW-1185">Reference proteome</keyword>
<keyword evidence="10 15" id="KW-0100">Branched-chain amino acid biosynthesis</keyword>
<keyword evidence="9 15" id="KW-0456">Lyase</keyword>
<dbReference type="NCBIfam" id="TIGR00110">
    <property type="entry name" value="ilvD"/>
    <property type="match status" value="1"/>
</dbReference>
<evidence type="ECO:0000259" key="17">
    <source>
        <dbReference type="Pfam" id="PF24877"/>
    </source>
</evidence>
<evidence type="ECO:0000313" key="18">
    <source>
        <dbReference type="EMBL" id="MEB3366359.1"/>
    </source>
</evidence>
<keyword evidence="7 15" id="KW-0408">Iron</keyword>
<dbReference type="EC" id="4.2.1.9" evidence="14 15"/>
<dbReference type="NCBIfam" id="NF002068">
    <property type="entry name" value="PRK00911.1"/>
    <property type="match status" value="1"/>
</dbReference>
<evidence type="ECO:0000256" key="9">
    <source>
        <dbReference type="ARBA" id="ARBA00023239"/>
    </source>
</evidence>
<comment type="catalytic activity">
    <reaction evidence="11">
        <text>(2R)-2,3-dihydroxy-3-methylbutanoate = 3-methyl-2-oxobutanoate + H2O</text>
        <dbReference type="Rhea" id="RHEA:24809"/>
        <dbReference type="ChEBI" id="CHEBI:11851"/>
        <dbReference type="ChEBI" id="CHEBI:15377"/>
        <dbReference type="ChEBI" id="CHEBI:49072"/>
        <dbReference type="EC" id="4.2.1.9"/>
    </reaction>
    <physiologicalReaction direction="left-to-right" evidence="11">
        <dbReference type="Rhea" id="RHEA:24810"/>
    </physiologicalReaction>
</comment>
<feature type="binding site" description="via carbamate group" evidence="15">
    <location>
        <position position="126"/>
    </location>
    <ligand>
        <name>Mg(2+)</name>
        <dbReference type="ChEBI" id="CHEBI:18420"/>
    </ligand>
</feature>
<evidence type="ECO:0000256" key="14">
    <source>
        <dbReference type="ARBA" id="ARBA00029490"/>
    </source>
</evidence>
<dbReference type="SUPFAM" id="SSF143975">
    <property type="entry name" value="IlvD/EDD N-terminal domain-like"/>
    <property type="match status" value="1"/>
</dbReference>
<evidence type="ECO:0000259" key="16">
    <source>
        <dbReference type="Pfam" id="PF00920"/>
    </source>
</evidence>
<evidence type="ECO:0000256" key="8">
    <source>
        <dbReference type="ARBA" id="ARBA00023014"/>
    </source>
</evidence>
<evidence type="ECO:0000256" key="15">
    <source>
        <dbReference type="HAMAP-Rule" id="MF_00012"/>
    </source>
</evidence>
<comment type="pathway">
    <text evidence="13 15">Amino-acid biosynthesis; L-isoleucine biosynthesis; L-isoleucine from 2-oxobutanoate: step 3/4.</text>
</comment>
<evidence type="ECO:0000256" key="13">
    <source>
        <dbReference type="ARBA" id="ARBA00029437"/>
    </source>
</evidence>
<evidence type="ECO:0000256" key="11">
    <source>
        <dbReference type="ARBA" id="ARBA00029304"/>
    </source>
</evidence>
<keyword evidence="6 15" id="KW-0460">Magnesium</keyword>
<comment type="pathway">
    <text evidence="12 15">Amino-acid biosynthesis; L-valine biosynthesis; L-valine from pyruvate: step 3/4.</text>
</comment>
<feature type="binding site" evidence="15">
    <location>
        <position position="125"/>
    </location>
    <ligand>
        <name>Mg(2+)</name>
        <dbReference type="ChEBI" id="CHEBI:18420"/>
    </ligand>
</feature>
<evidence type="ECO:0000256" key="2">
    <source>
        <dbReference type="ARBA" id="ARBA00006486"/>
    </source>
</evidence>
<organism evidence="18 19">
    <name type="scientific">Saccharopolyspora mangrovi</name>
    <dbReference type="NCBI Taxonomy" id="3082379"/>
    <lineage>
        <taxon>Bacteria</taxon>
        <taxon>Bacillati</taxon>
        <taxon>Actinomycetota</taxon>
        <taxon>Actinomycetes</taxon>
        <taxon>Pseudonocardiales</taxon>
        <taxon>Pseudonocardiaceae</taxon>
        <taxon>Saccharopolyspora</taxon>
    </lineage>
</organism>
<dbReference type="HAMAP" id="MF_00012">
    <property type="entry name" value="IlvD"/>
    <property type="match status" value="1"/>
</dbReference>
<comment type="caution">
    <text evidence="18">The sequence shown here is derived from an EMBL/GenBank/DDBJ whole genome shotgun (WGS) entry which is preliminary data.</text>
</comment>
<evidence type="ECO:0000256" key="12">
    <source>
        <dbReference type="ARBA" id="ARBA00029436"/>
    </source>
</evidence>
<feature type="domain" description="Dihydroxy-acid/6-phosphogluconate dehydratase N-terminal" evidence="16">
    <location>
        <begin position="36"/>
        <end position="353"/>
    </location>
</feature>
<feature type="binding site" evidence="15">
    <location>
        <position position="51"/>
    </location>
    <ligand>
        <name>[2Fe-2S] cluster</name>
        <dbReference type="ChEBI" id="CHEBI:190135"/>
    </ligand>
</feature>
<dbReference type="PROSITE" id="PS00887">
    <property type="entry name" value="ILVD_EDD_2"/>
    <property type="match status" value="1"/>
</dbReference>
<dbReference type="InterPro" id="IPR050165">
    <property type="entry name" value="DHAD_IlvD/Edd"/>
</dbReference>
<keyword evidence="5 15" id="KW-0479">Metal-binding</keyword>
<evidence type="ECO:0000256" key="1">
    <source>
        <dbReference type="ARBA" id="ARBA00001946"/>
    </source>
</evidence>
<comment type="catalytic activity">
    <reaction evidence="15">
        <text>(2R,3R)-2,3-dihydroxy-3-methylpentanoate = (S)-3-methyl-2-oxopentanoate + H2O</text>
        <dbReference type="Rhea" id="RHEA:27694"/>
        <dbReference type="ChEBI" id="CHEBI:15377"/>
        <dbReference type="ChEBI" id="CHEBI:35146"/>
        <dbReference type="ChEBI" id="CHEBI:49258"/>
        <dbReference type="EC" id="4.2.1.9"/>
    </reaction>
</comment>
<dbReference type="Pfam" id="PF24877">
    <property type="entry name" value="ILV_EDD_C"/>
    <property type="match status" value="1"/>
</dbReference>
<keyword evidence="8 15" id="KW-0411">Iron-sulfur</keyword>
<dbReference type="InterPro" id="IPR020558">
    <property type="entry name" value="DiOHA_6PGluconate_deHydtase_CS"/>
</dbReference>
<keyword evidence="3 15" id="KW-0028">Amino-acid biosynthesis</keyword>
<comment type="caution">
    <text evidence="15">Lacks conserved residue(s) required for the propagation of feature annotation.</text>
</comment>
<dbReference type="GO" id="GO:0004160">
    <property type="term" value="F:dihydroxy-acid dehydratase activity"/>
    <property type="evidence" value="ECO:0007669"/>
    <property type="project" value="UniProtKB-EC"/>
</dbReference>
<feature type="binding site" evidence="15">
    <location>
        <position position="83"/>
    </location>
    <ligand>
        <name>Mg(2+)</name>
        <dbReference type="ChEBI" id="CHEBI:18420"/>
    </ligand>
</feature>
<evidence type="ECO:0000256" key="6">
    <source>
        <dbReference type="ARBA" id="ARBA00022842"/>
    </source>
</evidence>
<comment type="cofactor">
    <cofactor evidence="1 15">
        <name>Mg(2+)</name>
        <dbReference type="ChEBI" id="CHEBI:18420"/>
    </cofactor>
</comment>
<dbReference type="PANTHER" id="PTHR21000:SF5">
    <property type="entry name" value="DIHYDROXY-ACID DEHYDRATASE, MITOCHONDRIAL"/>
    <property type="match status" value="1"/>
</dbReference>
<accession>A0ABU6A4S0</accession>
<evidence type="ECO:0000256" key="5">
    <source>
        <dbReference type="ARBA" id="ARBA00022723"/>
    </source>
</evidence>
<dbReference type="Proteomes" id="UP001327093">
    <property type="component" value="Unassembled WGS sequence"/>
</dbReference>
<comment type="similarity">
    <text evidence="2 15">Belongs to the IlvD/Edd family.</text>
</comment>
<evidence type="ECO:0000256" key="10">
    <source>
        <dbReference type="ARBA" id="ARBA00023304"/>
    </source>
</evidence>
<dbReference type="Gene3D" id="3.50.30.80">
    <property type="entry name" value="IlvD/EDD C-terminal domain-like"/>
    <property type="match status" value="1"/>
</dbReference>
<dbReference type="Pfam" id="PF00920">
    <property type="entry name" value="ILVD_EDD_N"/>
    <property type="match status" value="1"/>
</dbReference>
<reference evidence="18 19" key="1">
    <citation type="submission" date="2023-10" db="EMBL/GenBank/DDBJ databases">
        <title>Saccharopolyspora sp. nov., isolated from mangrove soil.</title>
        <authorList>
            <person name="Lu Y."/>
            <person name="Liu W."/>
        </authorList>
    </citation>
    <scope>NUCLEOTIDE SEQUENCE [LARGE SCALE GENOMIC DNA]</scope>
    <source>
        <strain evidence="18 19">S2-29</strain>
    </source>
</reference>
<dbReference type="EMBL" id="JAWLNX010000002">
    <property type="protein sequence ID" value="MEB3366359.1"/>
    <property type="molecule type" value="Genomic_DNA"/>
</dbReference>
<dbReference type="RefSeq" id="WP_324263937.1">
    <property type="nucleotide sequence ID" value="NZ_JAWLNX010000002.1"/>
</dbReference>
<dbReference type="InterPro" id="IPR037237">
    <property type="entry name" value="IlvD/EDD_N"/>
</dbReference>
<sequence length="557" mass="57768">MSELELRSRQVTDGIERTAARGMLRAVGMRDADLVKPQIGIASSWNEITPCNLSLQRLAQAAKEGVHHAGGFPMEFGTISVSDGISMGHVGMHYSLVSREVIADSVETVVEAERLDGTVLLAGCDKSLPGMLMAAARLDLAAAFVYAGTILPGHVDGREVNIADAFEAVGACARGLITREELTEIERAICPGEGACAGMYTANTMASAAEALGMALPGSASPPAVDRRRDGIARASGEAVIGMLEKGITARNILTREAFENAIAVVLAFGGSTNAVLHLLAIANEAQVPLSLDDFNRIGDRVPHLADVKPFGAHVMSTVDQVGGVPVVMKALLDADLLHGDALTCTGRTVADNLAEIDPPDLDGTVIHAMNDPIHPTGGITILRGSLAPEGAVVKSAGFDAAEFRGRARVFDGEQGALDAVSNGTVVAGDVVVIRYEGPRGGPGMREMLAVTGMIKGAGLGKEVLLVTDGRFSGATTGLCIGHVAPEATDGGTIALVQDGDPIVLNMATKTLDLDIPQEELDQRRQAWTPPTPARRTGVLAKYSKLVGSAATGAVCS</sequence>
<dbReference type="SUPFAM" id="SSF52016">
    <property type="entry name" value="LeuD/IlvD-like"/>
    <property type="match status" value="1"/>
</dbReference>
<evidence type="ECO:0000313" key="19">
    <source>
        <dbReference type="Proteomes" id="UP001327093"/>
    </source>
</evidence>
<dbReference type="PANTHER" id="PTHR21000">
    <property type="entry name" value="DIHYDROXY-ACID DEHYDRATASE DAD"/>
    <property type="match status" value="1"/>
</dbReference>
<gene>
    <name evidence="15 18" type="primary">ilvD</name>
    <name evidence="18" type="ORF">R4I43_02985</name>
</gene>
<comment type="function">
    <text evidence="15">Functions in the biosynthesis of branched-chain amino acids. Catalyzes the dehydration of (2R,3R)-2,3-dihydroxy-3-methylpentanoate (2,3-dihydroxy-3-methylvalerate) into 2-oxo-3-methylpentanoate (2-oxo-3-methylvalerate) and of (2R)-2,3-dihydroxy-3-methylbutanoate (2,3-dihydroxyisovalerate) into 2-oxo-3-methylbutanoate (2-oxoisovalerate), the penultimate precursor to L-isoleucine and L-valine, respectively.</text>
</comment>
<dbReference type="InterPro" id="IPR042096">
    <property type="entry name" value="Dihydro-acid_dehy_C"/>
</dbReference>
<feature type="domain" description="Dihydroxy-acid/6-phosphogluconate dehydratase C-terminal" evidence="17">
    <location>
        <begin position="366"/>
        <end position="554"/>
    </location>
</feature>
<evidence type="ECO:0000256" key="3">
    <source>
        <dbReference type="ARBA" id="ARBA00022605"/>
    </source>
</evidence>
<feature type="binding site" evidence="15">
    <location>
        <position position="447"/>
    </location>
    <ligand>
        <name>Mg(2+)</name>
        <dbReference type="ChEBI" id="CHEBI:18420"/>
    </ligand>
</feature>
<proteinExistence type="inferred from homology"/>
<feature type="modified residue" description="N6-carboxylysine" evidence="15">
    <location>
        <position position="126"/>
    </location>
</feature>
<comment type="subunit">
    <text evidence="15">Homodimer.</text>
</comment>
<protein>
    <recommendedName>
        <fullName evidence="14 15">Dihydroxy-acid dehydratase</fullName>
        <shortName evidence="15">DAD</shortName>
        <ecNumber evidence="14 15">4.2.1.9</ecNumber>
    </recommendedName>
</protein>
<comment type="cofactor">
    <cofactor evidence="15">
        <name>[2Fe-2S] cluster</name>
        <dbReference type="ChEBI" id="CHEBI:190135"/>
    </cofactor>
    <text evidence="15">Binds 1 [2Fe-2S] cluster per subunit. This cluster acts as a Lewis acid cofactor.</text>
</comment>
<dbReference type="InterPro" id="IPR004404">
    <property type="entry name" value="DihydroxyA_deHydtase"/>
</dbReference>